<dbReference type="GO" id="GO:0004674">
    <property type="term" value="F:protein serine/threonine kinase activity"/>
    <property type="evidence" value="ECO:0007669"/>
    <property type="project" value="TreeGrafter"/>
</dbReference>
<feature type="domain" description="Protein kinase" evidence="1">
    <location>
        <begin position="1"/>
        <end position="202"/>
    </location>
</feature>
<dbReference type="Gene3D" id="1.10.510.10">
    <property type="entry name" value="Transferase(Phosphotransferase) domain 1"/>
    <property type="match status" value="1"/>
</dbReference>
<dbReference type="Proteomes" id="UP000027730">
    <property type="component" value="Unassembled WGS sequence"/>
</dbReference>
<accession>A0A074WBD8</accession>
<dbReference type="OrthoDB" id="310217at2759"/>
<keyword evidence="3" id="KW-1185">Reference proteome</keyword>
<dbReference type="InterPro" id="IPR008271">
    <property type="entry name" value="Ser/Thr_kinase_AS"/>
</dbReference>
<dbReference type="Pfam" id="PF00069">
    <property type="entry name" value="Pkinase"/>
    <property type="match status" value="1"/>
</dbReference>
<dbReference type="SMART" id="SM00220">
    <property type="entry name" value="S_TKc"/>
    <property type="match status" value="1"/>
</dbReference>
<keyword evidence="2" id="KW-0808">Transferase</keyword>
<gene>
    <name evidence="2" type="ORF">M436DRAFT_27573</name>
</gene>
<dbReference type="GO" id="GO:0005524">
    <property type="term" value="F:ATP binding"/>
    <property type="evidence" value="ECO:0007669"/>
    <property type="project" value="InterPro"/>
</dbReference>
<dbReference type="PROSITE" id="PS00108">
    <property type="entry name" value="PROTEIN_KINASE_ST"/>
    <property type="match status" value="1"/>
</dbReference>
<dbReference type="GeneID" id="25408188"/>
<dbReference type="EMBL" id="KL584725">
    <property type="protein sequence ID" value="KEQ68899.1"/>
    <property type="molecule type" value="Genomic_DNA"/>
</dbReference>
<feature type="non-terminal residue" evidence="2">
    <location>
        <position position="1"/>
    </location>
</feature>
<evidence type="ECO:0000313" key="2">
    <source>
        <dbReference type="EMBL" id="KEQ68899.1"/>
    </source>
</evidence>
<dbReference type="GO" id="GO:0044773">
    <property type="term" value="P:mitotic DNA damage checkpoint signaling"/>
    <property type="evidence" value="ECO:0007669"/>
    <property type="project" value="TreeGrafter"/>
</dbReference>
<dbReference type="PANTHER" id="PTHR44167:SF24">
    <property type="entry name" value="SERINE_THREONINE-PROTEIN KINASE CHK2"/>
    <property type="match status" value="1"/>
</dbReference>
<dbReference type="SUPFAM" id="SSF56112">
    <property type="entry name" value="Protein kinase-like (PK-like)"/>
    <property type="match status" value="1"/>
</dbReference>
<name>A0A074WBD8_9PEZI</name>
<dbReference type="CDD" id="cd00180">
    <property type="entry name" value="PKc"/>
    <property type="match status" value="1"/>
</dbReference>
<organism evidence="2 3">
    <name type="scientific">Aureobasidium namibiae CBS 147.97</name>
    <dbReference type="NCBI Taxonomy" id="1043004"/>
    <lineage>
        <taxon>Eukaryota</taxon>
        <taxon>Fungi</taxon>
        <taxon>Dikarya</taxon>
        <taxon>Ascomycota</taxon>
        <taxon>Pezizomycotina</taxon>
        <taxon>Dothideomycetes</taxon>
        <taxon>Dothideomycetidae</taxon>
        <taxon>Dothideales</taxon>
        <taxon>Saccotheciaceae</taxon>
        <taxon>Aureobasidium</taxon>
    </lineage>
</organism>
<evidence type="ECO:0000259" key="1">
    <source>
        <dbReference type="PROSITE" id="PS50011"/>
    </source>
</evidence>
<dbReference type="InterPro" id="IPR011009">
    <property type="entry name" value="Kinase-like_dom_sf"/>
</dbReference>
<dbReference type="HOGENOM" id="CLU_1357480_0_0_1"/>
<dbReference type="GO" id="GO:0005634">
    <property type="term" value="C:nucleus"/>
    <property type="evidence" value="ECO:0007669"/>
    <property type="project" value="TreeGrafter"/>
</dbReference>
<dbReference type="STRING" id="1043004.A0A074WBD8"/>
<evidence type="ECO:0000313" key="3">
    <source>
        <dbReference type="Proteomes" id="UP000027730"/>
    </source>
</evidence>
<proteinExistence type="predicted"/>
<sequence length="202" mass="22237">YAHERSLGQGGQGDISLARIKVTGKLVVVKRLRLLPNTDLSTVPEIVILNKIQKLGSHPNILPYLQIWQTPAAPGECPTSRIMMPYLPGDLNTLKRSFDKMNVKVPEAFIFDAYKQLVSGLSFLHENGGISHRDIKPENIMIDPVEFGNPALFPTLKVIDFGISCETTADHETPDGTPKWQPPEAPIAGRKADVWAIGAVIH</sequence>
<dbReference type="InterPro" id="IPR000719">
    <property type="entry name" value="Prot_kinase_dom"/>
</dbReference>
<dbReference type="AlphaFoldDB" id="A0A074WBD8"/>
<reference evidence="2 3" key="1">
    <citation type="journal article" date="2014" name="BMC Genomics">
        <title>Genome sequencing of four Aureobasidium pullulans varieties: biotechnological potential, stress tolerance, and description of new species.</title>
        <authorList>
            <person name="Gostin Ar C."/>
            <person name="Ohm R.A."/>
            <person name="Kogej T."/>
            <person name="Sonjak S."/>
            <person name="Turk M."/>
            <person name="Zajc J."/>
            <person name="Zalar P."/>
            <person name="Grube M."/>
            <person name="Sun H."/>
            <person name="Han J."/>
            <person name="Sharma A."/>
            <person name="Chiniquy J."/>
            <person name="Ngan C.Y."/>
            <person name="Lipzen A."/>
            <person name="Barry K."/>
            <person name="Grigoriev I.V."/>
            <person name="Gunde-Cimerman N."/>
        </authorList>
    </citation>
    <scope>NUCLEOTIDE SEQUENCE [LARGE SCALE GENOMIC DNA]</scope>
    <source>
        <strain evidence="2 3">CBS 147.97</strain>
    </source>
</reference>
<dbReference type="PROSITE" id="PS50011">
    <property type="entry name" value="PROTEIN_KINASE_DOM"/>
    <property type="match status" value="1"/>
</dbReference>
<dbReference type="RefSeq" id="XP_013422997.1">
    <property type="nucleotide sequence ID" value="XM_013567543.1"/>
</dbReference>
<dbReference type="PANTHER" id="PTHR44167">
    <property type="entry name" value="OVARIAN-SPECIFIC SERINE/THREONINE-PROTEIN KINASE LOK-RELATED"/>
    <property type="match status" value="1"/>
</dbReference>
<keyword evidence="2" id="KW-0418">Kinase</keyword>
<protein>
    <submittedName>
        <fullName evidence="2">Kinase-like protein</fullName>
    </submittedName>
</protein>
<feature type="non-terminal residue" evidence="2">
    <location>
        <position position="202"/>
    </location>
</feature>